<dbReference type="GO" id="GO:0008237">
    <property type="term" value="F:metallopeptidase activity"/>
    <property type="evidence" value="ECO:0007669"/>
    <property type="project" value="InterPro"/>
</dbReference>
<protein>
    <recommendedName>
        <fullName evidence="1">EcxA zinc-binding domain-containing protein</fullName>
    </recommendedName>
</protein>
<organism evidence="2 3">
    <name type="scientific">Porphyromonas endodontalis (strain ATCC 35406 / DSM 24491 / JCM 8526 / CCUG 16442 / BCRC 14492 / NCTC 13058 / HG 370)</name>
    <name type="common">Bacteroides endodontalis</name>
    <dbReference type="NCBI Taxonomy" id="553175"/>
    <lineage>
        <taxon>Bacteria</taxon>
        <taxon>Pseudomonadati</taxon>
        <taxon>Bacteroidota</taxon>
        <taxon>Bacteroidia</taxon>
        <taxon>Bacteroidales</taxon>
        <taxon>Porphyromonadaceae</taxon>
        <taxon>Porphyromonas</taxon>
    </lineage>
</organism>
<dbReference type="Gene3D" id="3.40.390.10">
    <property type="entry name" value="Collagenase (Catalytic Domain)"/>
    <property type="match status" value="1"/>
</dbReference>
<name>C3JC76_POREA</name>
<accession>C3JC76</accession>
<dbReference type="eggNOG" id="ENOG5032X1S">
    <property type="taxonomic scope" value="Bacteria"/>
</dbReference>
<keyword evidence="3" id="KW-1185">Reference proteome</keyword>
<dbReference type="Proteomes" id="UP000004295">
    <property type="component" value="Unassembled WGS sequence"/>
</dbReference>
<evidence type="ECO:0000259" key="1">
    <source>
        <dbReference type="Pfam" id="PF16313"/>
    </source>
</evidence>
<evidence type="ECO:0000313" key="2">
    <source>
        <dbReference type="EMBL" id="EEN82267.1"/>
    </source>
</evidence>
<evidence type="ECO:0000313" key="3">
    <source>
        <dbReference type="Proteomes" id="UP000004295"/>
    </source>
</evidence>
<dbReference type="InterPro" id="IPR024079">
    <property type="entry name" value="MetalloPept_cat_dom_sf"/>
</dbReference>
<sequence length="794" mass="90561">MILRRIDSPEEKIGSSLKSPRPSVLRRIHFPEEIQAETEVRIPLFFDAPIEETDKTILRCHLYDEIFNIDHYLPDISIGSLEVPKLEEGLLRWMPIDTTYLPHVRIAKLKFPEELAGGTFRIEFLIQSSPDDLAANCTPYEIAMEKRDEPVRMYFKKKMIADIDQLLKRSLSDSSPMPRTQTFPFQCYDVKRNYFQSNIKVTSSDSQAPKIMSVCWGVDEEISFGKPSKQRTETQVGKNETLFLHIQTHGLYGHVIPTLIGNVRIEVRIKDNTAVCVGALWFWISRGITSFFNATDKRIECYAGLYPQNKDGSLDTTKVVTKSIVYATPQLTYVPNRISPISPSTTAVAVSAGGQIKPEIYGEAHCMVEFRPTPEYQGDFGFSWFRKGDLQSRYGVYSQESERLEKKIDTLNRPSNDHDFAEIMGHHYASETVGGQMVEYIVQDGNSSSTHSLFKKDTQMYHNHSLDYYRILMKNMDEQKYHIPYMTIRKDVEAELSLHISVREKPEKLIYRFDNPAALSEGYMTINGAAAPYEDISPPSETGETPDMTKTIKIKCLKEFSKPLWFEVYAKAKDSEDEHLCGAVYIFPNDLLHQRKINVVFFNVKTKINGGKPRSGIAKDDTSKSDILKKYLGQAYVIPEITTVELDLVDETTKVTDADYLACCIQDTTVQGAYTSIDPDKKNDLKKFLLQATEEKYDNCFKIFFIGDRCPGSNGFSLGEKFTVCFSSAIPSTPAHELGHALGLPHTFDGSTSRAKYIYEDGMTDNIMDYSHLLGIARHSFFHWQWHTMNIKLR</sequence>
<dbReference type="SUPFAM" id="SSF55486">
    <property type="entry name" value="Metalloproteases ('zincins'), catalytic domain"/>
    <property type="match status" value="1"/>
</dbReference>
<feature type="domain" description="EcxA zinc-binding" evidence="1">
    <location>
        <begin position="735"/>
        <end position="774"/>
    </location>
</feature>
<dbReference type="AlphaFoldDB" id="C3JC76"/>
<dbReference type="EMBL" id="ACNN01000029">
    <property type="protein sequence ID" value="EEN82267.1"/>
    <property type="molecule type" value="Genomic_DNA"/>
</dbReference>
<dbReference type="InterPro" id="IPR032534">
    <property type="entry name" value="EcxA_zinc-bd"/>
</dbReference>
<dbReference type="STRING" id="553175.POREN0001_0476"/>
<proteinExistence type="predicted"/>
<gene>
    <name evidence="2" type="ORF">POREN0001_0476</name>
</gene>
<comment type="caution">
    <text evidence="2">The sequence shown here is derived from an EMBL/GenBank/DDBJ whole genome shotgun (WGS) entry which is preliminary data.</text>
</comment>
<dbReference type="Pfam" id="PF16313">
    <property type="entry name" value="DUF4953"/>
    <property type="match status" value="1"/>
</dbReference>
<reference evidence="2 3" key="1">
    <citation type="submission" date="2009-04" db="EMBL/GenBank/DDBJ databases">
        <authorList>
            <person name="Sebastian Y."/>
            <person name="Madupu R."/>
            <person name="Durkin A.S."/>
            <person name="Torralba M."/>
            <person name="Methe B."/>
            <person name="Sutton G.G."/>
            <person name="Strausberg R.L."/>
            <person name="Nelson K.E."/>
        </authorList>
    </citation>
    <scope>NUCLEOTIDE SEQUENCE [LARGE SCALE GENOMIC DNA]</scope>
    <source>
        <strain evidence="3">ATCC 35406 / BCRC 14492 / JCM 8526 / NCTC 13058 / HG 370</strain>
    </source>
</reference>